<feature type="region of interest" description="Disordered" evidence="3">
    <location>
        <begin position="65"/>
        <end position="101"/>
    </location>
</feature>
<evidence type="ECO:0000256" key="3">
    <source>
        <dbReference type="SAM" id="MobiDB-lite"/>
    </source>
</evidence>
<dbReference type="PANTHER" id="PTHR46403">
    <property type="entry name" value="TP53-REGULATED INHIBITOR OF APOPTOSIS 1"/>
    <property type="match status" value="1"/>
</dbReference>
<feature type="compositionally biased region" description="Low complexity" evidence="3">
    <location>
        <begin position="65"/>
        <end position="83"/>
    </location>
</feature>
<comment type="similarity">
    <text evidence="1">Belongs to the TRIAP1/MDM35 family.</text>
</comment>
<evidence type="ECO:0000313" key="5">
    <source>
        <dbReference type="Proteomes" id="UP001565368"/>
    </source>
</evidence>
<dbReference type="Pfam" id="PF05254">
    <property type="entry name" value="UPF0203"/>
    <property type="match status" value="1"/>
</dbReference>
<protein>
    <submittedName>
        <fullName evidence="4">Uncharacterized protein</fullName>
    </submittedName>
</protein>
<feature type="compositionally biased region" description="Pro residues" evidence="3">
    <location>
        <begin position="84"/>
        <end position="96"/>
    </location>
</feature>
<evidence type="ECO:0000256" key="2">
    <source>
        <dbReference type="ARBA" id="ARBA00023157"/>
    </source>
</evidence>
<keyword evidence="5" id="KW-1185">Reference proteome</keyword>
<evidence type="ECO:0000256" key="1">
    <source>
        <dbReference type="ARBA" id="ARBA00006196"/>
    </source>
</evidence>
<evidence type="ECO:0000313" key="4">
    <source>
        <dbReference type="EMBL" id="KAL1413109.1"/>
    </source>
</evidence>
<proteinExistence type="inferred from homology"/>
<sequence>MYCMALDSQQPQAASVALEQSLAEECTPLKQRYDGCFNLWFEGYLQPALDSASLASRRELELSSLSSAPTATPEPSPSSAAAPAPAPAPTPAPFHLPPQAARHATSWGLSSAFRARPAPVPTPAAAQSPADDMVSAAHVHHAPDEREPLDTSGMSRAQAKAAEYERHCGAAWRAYQGCLRKAISANPNLTTLLDQAREEHPLHTMDGLEGTAWDPNNKGTAD</sequence>
<feature type="region of interest" description="Disordered" evidence="3">
    <location>
        <begin position="114"/>
        <end position="152"/>
    </location>
</feature>
<comment type="caution">
    <text evidence="4">The sequence shown here is derived from an EMBL/GenBank/DDBJ whole genome shotgun (WGS) entry which is preliminary data.</text>
</comment>
<feature type="compositionally biased region" description="Low complexity" evidence="3">
    <location>
        <begin position="114"/>
        <end position="130"/>
    </location>
</feature>
<accession>A0ABR3QEI2</accession>
<dbReference type="GeneID" id="95981901"/>
<dbReference type="InterPro" id="IPR007918">
    <property type="entry name" value="MDM35_apoptosis"/>
</dbReference>
<dbReference type="Proteomes" id="UP001565368">
    <property type="component" value="Unassembled WGS sequence"/>
</dbReference>
<name>A0ABR3QEI2_9TREE</name>
<reference evidence="4 5" key="1">
    <citation type="submission" date="2023-08" db="EMBL/GenBank/DDBJ databases">
        <title>Annotated Genome Sequence of Vanrija albida AlHP1.</title>
        <authorList>
            <person name="Herzog R."/>
        </authorList>
    </citation>
    <scope>NUCLEOTIDE SEQUENCE [LARGE SCALE GENOMIC DNA]</scope>
    <source>
        <strain evidence="4 5">AlHP1</strain>
    </source>
</reference>
<dbReference type="RefSeq" id="XP_069213053.1">
    <property type="nucleotide sequence ID" value="XM_069349509.1"/>
</dbReference>
<gene>
    <name evidence="4" type="ORF">Q8F55_000858</name>
</gene>
<dbReference type="PANTHER" id="PTHR46403:SF1">
    <property type="entry name" value="TP53-REGULATED INHIBITOR OF APOPTOSIS 1"/>
    <property type="match status" value="1"/>
</dbReference>
<organism evidence="4 5">
    <name type="scientific">Vanrija albida</name>
    <dbReference type="NCBI Taxonomy" id="181172"/>
    <lineage>
        <taxon>Eukaryota</taxon>
        <taxon>Fungi</taxon>
        <taxon>Dikarya</taxon>
        <taxon>Basidiomycota</taxon>
        <taxon>Agaricomycotina</taxon>
        <taxon>Tremellomycetes</taxon>
        <taxon>Trichosporonales</taxon>
        <taxon>Trichosporonaceae</taxon>
        <taxon>Vanrija</taxon>
    </lineage>
</organism>
<keyword evidence="2" id="KW-1015">Disulfide bond</keyword>
<dbReference type="EMBL" id="JBBXJM010000001">
    <property type="protein sequence ID" value="KAL1413109.1"/>
    <property type="molecule type" value="Genomic_DNA"/>
</dbReference>